<dbReference type="SUPFAM" id="SSF110296">
    <property type="entry name" value="Oligoxyloglucan reducing end-specific cellobiohydrolase"/>
    <property type="match status" value="1"/>
</dbReference>
<dbReference type="Proteomes" id="UP000664698">
    <property type="component" value="Unassembled WGS sequence"/>
</dbReference>
<dbReference type="RefSeq" id="WP_206569155.1">
    <property type="nucleotide sequence ID" value="NZ_JAFKCW010000002.1"/>
</dbReference>
<organism evidence="2 3">
    <name type="scientific">Algoriphagus aestuariicola</name>
    <dbReference type="NCBI Taxonomy" id="1852016"/>
    <lineage>
        <taxon>Bacteria</taxon>
        <taxon>Pseudomonadati</taxon>
        <taxon>Bacteroidota</taxon>
        <taxon>Cytophagia</taxon>
        <taxon>Cytophagales</taxon>
        <taxon>Cyclobacteriaceae</taxon>
        <taxon>Algoriphagus</taxon>
    </lineage>
</organism>
<proteinExistence type="predicted"/>
<comment type="caution">
    <text evidence="2">The sequence shown here is derived from an EMBL/GenBank/DDBJ whole genome shotgun (WGS) entry which is preliminary data.</text>
</comment>
<evidence type="ECO:0000313" key="2">
    <source>
        <dbReference type="EMBL" id="MBN7801180.1"/>
    </source>
</evidence>
<name>A0ABS3BS57_9BACT</name>
<feature type="domain" description="Photosynthesis system II assembly factor Ycf48/Hcf136-like" evidence="1">
    <location>
        <begin position="190"/>
        <end position="352"/>
    </location>
</feature>
<dbReference type="Gene3D" id="2.130.10.10">
    <property type="entry name" value="YVTN repeat-like/Quinoprotein amine dehydrogenase"/>
    <property type="match status" value="1"/>
</dbReference>
<sequence length="359" mass="41175">MKPRSQPFWYLFPLLSALVFSCELESEGDTDPVIEDPIIEVVDGGLDTLGNWTWVDFGEVELAGDEIVFASPDTVYLINRIFFPFPGFKVSYDGGNTWLPNASQYNIIRGFNWMHVIDHDNIFLYGRYAPMLSQSNYNAIIYNLNFNDLPNSTYRNFYYEGWYGYIADVGSRGDDVYALNLSSKITIKGKKDWVEYNLNRYSRFETLVFASDSVGFVGSDEGELLMTRDRNNSWESILQDPDDLEFVELFFYNTELGFALTNSNVMYRTADGGENWSKILLPHNAELQETYYLNKKIVMVDQSRGFTNYGREVFETKDGGITWTRTLRVGKTEVEGISYDQVGAIWAVTGQGLLKMELD</sequence>
<protein>
    <recommendedName>
        <fullName evidence="1">Photosynthesis system II assembly factor Ycf48/Hcf136-like domain-containing protein</fullName>
    </recommendedName>
</protein>
<accession>A0ABS3BS57</accession>
<keyword evidence="3" id="KW-1185">Reference proteome</keyword>
<evidence type="ECO:0000259" key="1">
    <source>
        <dbReference type="Pfam" id="PF14870"/>
    </source>
</evidence>
<dbReference type="InterPro" id="IPR028203">
    <property type="entry name" value="PSII_CF48-like_dom"/>
</dbReference>
<dbReference type="PROSITE" id="PS51257">
    <property type="entry name" value="PROKAR_LIPOPROTEIN"/>
    <property type="match status" value="1"/>
</dbReference>
<evidence type="ECO:0000313" key="3">
    <source>
        <dbReference type="Proteomes" id="UP000664698"/>
    </source>
</evidence>
<gene>
    <name evidence="2" type="ORF">J0A67_09925</name>
</gene>
<reference evidence="2 3" key="1">
    <citation type="submission" date="2021-03" db="EMBL/GenBank/DDBJ databases">
        <title>novel species isolated from a fishpond in China.</title>
        <authorList>
            <person name="Lu H."/>
            <person name="Cai Z."/>
        </authorList>
    </citation>
    <scope>NUCLEOTIDE SEQUENCE [LARGE SCALE GENOMIC DNA]</scope>
    <source>
        <strain evidence="2 3">JCM 31546</strain>
    </source>
</reference>
<dbReference type="Pfam" id="PF14870">
    <property type="entry name" value="PSII_BNR"/>
    <property type="match status" value="1"/>
</dbReference>
<dbReference type="InterPro" id="IPR015943">
    <property type="entry name" value="WD40/YVTN_repeat-like_dom_sf"/>
</dbReference>
<dbReference type="EMBL" id="JAFKCW010000002">
    <property type="protein sequence ID" value="MBN7801180.1"/>
    <property type="molecule type" value="Genomic_DNA"/>
</dbReference>